<evidence type="ECO:0000259" key="7">
    <source>
        <dbReference type="PROSITE" id="PS50014"/>
    </source>
</evidence>
<feature type="coiled-coil region" evidence="5">
    <location>
        <begin position="26"/>
        <end position="53"/>
    </location>
</feature>
<gene>
    <name evidence="10" type="primary">LOC107491283</name>
</gene>
<reference evidence="9" key="1">
    <citation type="journal article" date="2016" name="Nat. Genet.">
        <title>The genome sequences of Arachis duranensis and Arachis ipaensis, the diploid ancestors of cultivated peanut.</title>
        <authorList>
            <person name="Bertioli D.J."/>
            <person name="Cannon S.B."/>
            <person name="Froenicke L."/>
            <person name="Huang G."/>
            <person name="Farmer A.D."/>
            <person name="Cannon E.K."/>
            <person name="Liu X."/>
            <person name="Gao D."/>
            <person name="Clevenger J."/>
            <person name="Dash S."/>
            <person name="Ren L."/>
            <person name="Moretzsohn M.C."/>
            <person name="Shirasawa K."/>
            <person name="Huang W."/>
            <person name="Vidigal B."/>
            <person name="Abernathy B."/>
            <person name="Chu Y."/>
            <person name="Niederhuth C.E."/>
            <person name="Umale P."/>
            <person name="Araujo A.C."/>
            <person name="Kozik A."/>
            <person name="Kim K.D."/>
            <person name="Burow M.D."/>
            <person name="Varshney R.K."/>
            <person name="Wang X."/>
            <person name="Zhang X."/>
            <person name="Barkley N."/>
            <person name="Guimaraes P.M."/>
            <person name="Isobe S."/>
            <person name="Guo B."/>
            <person name="Liao B."/>
            <person name="Stalker H.T."/>
            <person name="Schmitz R.J."/>
            <person name="Scheffler B.E."/>
            <person name="Leal-Bertioli S.C."/>
            <person name="Xun X."/>
            <person name="Jackson S.A."/>
            <person name="Michelmore R."/>
            <person name="Ozias-Akins P."/>
        </authorList>
    </citation>
    <scope>NUCLEOTIDE SEQUENCE [LARGE SCALE GENOMIC DNA]</scope>
    <source>
        <strain evidence="9">cv. V14167</strain>
    </source>
</reference>
<dbReference type="Pfam" id="PF00439">
    <property type="entry name" value="Bromodomain"/>
    <property type="match status" value="1"/>
</dbReference>
<dbReference type="InterPro" id="IPR001487">
    <property type="entry name" value="Bromodomain"/>
</dbReference>
<keyword evidence="1" id="KW-0805">Transcription regulation</keyword>
<dbReference type="AlphaFoldDB" id="A0A6P5NS26"/>
<keyword evidence="5" id="KW-0175">Coiled coil</keyword>
<protein>
    <submittedName>
        <fullName evidence="10">Transcription factor GTE6 isoform X2</fullName>
    </submittedName>
</protein>
<evidence type="ECO:0000259" key="8">
    <source>
        <dbReference type="PROSITE" id="PS51525"/>
    </source>
</evidence>
<name>A0A6P5NS26_ARADU</name>
<dbReference type="RefSeq" id="XP_020999085.1">
    <property type="nucleotide sequence ID" value="XM_021143426.2"/>
</dbReference>
<organism evidence="9 10">
    <name type="scientific">Arachis duranensis</name>
    <name type="common">Wild peanut</name>
    <dbReference type="NCBI Taxonomy" id="130453"/>
    <lineage>
        <taxon>Eukaryota</taxon>
        <taxon>Viridiplantae</taxon>
        <taxon>Streptophyta</taxon>
        <taxon>Embryophyta</taxon>
        <taxon>Tracheophyta</taxon>
        <taxon>Spermatophyta</taxon>
        <taxon>Magnoliopsida</taxon>
        <taxon>eudicotyledons</taxon>
        <taxon>Gunneridae</taxon>
        <taxon>Pentapetalae</taxon>
        <taxon>rosids</taxon>
        <taxon>fabids</taxon>
        <taxon>Fabales</taxon>
        <taxon>Fabaceae</taxon>
        <taxon>Papilionoideae</taxon>
        <taxon>50 kb inversion clade</taxon>
        <taxon>dalbergioids sensu lato</taxon>
        <taxon>Dalbergieae</taxon>
        <taxon>Pterocarpus clade</taxon>
        <taxon>Arachis</taxon>
    </lineage>
</organism>
<dbReference type="SMART" id="SM00297">
    <property type="entry name" value="BROMO"/>
    <property type="match status" value="1"/>
</dbReference>
<keyword evidence="3" id="KW-0804">Transcription</keyword>
<dbReference type="Gene3D" id="1.20.920.10">
    <property type="entry name" value="Bromodomain-like"/>
    <property type="match status" value="1"/>
</dbReference>
<dbReference type="Gene3D" id="1.20.1270.220">
    <property type="match status" value="1"/>
</dbReference>
<sequence length="374" mass="42975">MDTFGASISEAKNITTGNPYDCLIEMEGFKCRVDDMISKVDELEQKVNDIENFFSSTNKRQNNMDKGNSSTKDKDKEKHVPSIKKQNKVATRREAAAAKRMQDLMRQFGTILRQITQHKWVWPFMQPVDVEGLGLHDYYEVIDKPMDFSTIKNQTEAKDGTGYKNVREICVDVRLVFTNAMKYNDEKSDVHVMAKTLLEKFEEKWLQFLPKVTEEETRREQEEAEAQLSMQLAQEAAHARMARDLSNELYDVDVHLEELREMAVKKFRKMTTDEKRKLGAALARLSPEDLSKALEIVAQNNPSFQATAEEVDLDIDAQSQSTLWKLKYFIEEALEKQSKNSGSTSGNENHNNKNRRKQESCDAVAKASKNKKPT</sequence>
<dbReference type="GeneID" id="107491283"/>
<dbReference type="Pfam" id="PF17035">
    <property type="entry name" value="BET"/>
    <property type="match status" value="1"/>
</dbReference>
<feature type="domain" description="Bromo" evidence="7">
    <location>
        <begin position="116"/>
        <end position="191"/>
    </location>
</feature>
<dbReference type="SUPFAM" id="SSF47370">
    <property type="entry name" value="Bromodomain"/>
    <property type="match status" value="1"/>
</dbReference>
<evidence type="ECO:0000313" key="9">
    <source>
        <dbReference type="Proteomes" id="UP000515211"/>
    </source>
</evidence>
<accession>A0A6P5NS26</accession>
<dbReference type="PROSITE" id="PS51525">
    <property type="entry name" value="NET"/>
    <property type="match status" value="1"/>
</dbReference>
<keyword evidence="2 4" id="KW-0103">Bromodomain</keyword>
<feature type="domain" description="NET" evidence="8">
    <location>
        <begin position="260"/>
        <end position="341"/>
    </location>
</feature>
<evidence type="ECO:0000256" key="4">
    <source>
        <dbReference type="PROSITE-ProRule" id="PRU00035"/>
    </source>
</evidence>
<dbReference type="Proteomes" id="UP000515211">
    <property type="component" value="Chromosome 5"/>
</dbReference>
<proteinExistence type="predicted"/>
<dbReference type="InterPro" id="IPR036427">
    <property type="entry name" value="Bromodomain-like_sf"/>
</dbReference>
<dbReference type="InterPro" id="IPR038336">
    <property type="entry name" value="NET_sf"/>
</dbReference>
<evidence type="ECO:0000256" key="3">
    <source>
        <dbReference type="ARBA" id="ARBA00023163"/>
    </source>
</evidence>
<dbReference type="PRINTS" id="PR00503">
    <property type="entry name" value="BROMODOMAIN"/>
</dbReference>
<reference evidence="10" key="2">
    <citation type="submission" date="2025-08" db="UniProtKB">
        <authorList>
            <consortium name="RefSeq"/>
        </authorList>
    </citation>
    <scope>IDENTIFICATION</scope>
    <source>
        <tissue evidence="10">Whole plant</tissue>
    </source>
</reference>
<feature type="region of interest" description="Disordered" evidence="6">
    <location>
        <begin position="54"/>
        <end position="91"/>
    </location>
</feature>
<feature type="compositionally biased region" description="Basic and acidic residues" evidence="6">
    <location>
        <begin position="71"/>
        <end position="80"/>
    </location>
</feature>
<dbReference type="PANTHER" id="PTHR45926">
    <property type="entry name" value="OSJNBA0053K19.4 PROTEIN"/>
    <property type="match status" value="1"/>
</dbReference>
<evidence type="ECO:0000256" key="1">
    <source>
        <dbReference type="ARBA" id="ARBA00023015"/>
    </source>
</evidence>
<evidence type="ECO:0000313" key="10">
    <source>
        <dbReference type="RefSeq" id="XP_020999085.1"/>
    </source>
</evidence>
<evidence type="ECO:0000256" key="2">
    <source>
        <dbReference type="ARBA" id="ARBA00023117"/>
    </source>
</evidence>
<dbReference type="PROSITE" id="PS50014">
    <property type="entry name" value="BROMODOMAIN_2"/>
    <property type="match status" value="1"/>
</dbReference>
<keyword evidence="9" id="KW-1185">Reference proteome</keyword>
<feature type="compositionally biased region" description="Polar residues" evidence="6">
    <location>
        <begin position="339"/>
        <end position="349"/>
    </location>
</feature>
<feature type="region of interest" description="Disordered" evidence="6">
    <location>
        <begin position="336"/>
        <end position="374"/>
    </location>
</feature>
<evidence type="ECO:0000256" key="5">
    <source>
        <dbReference type="SAM" id="Coils"/>
    </source>
</evidence>
<evidence type="ECO:0000256" key="6">
    <source>
        <dbReference type="SAM" id="MobiDB-lite"/>
    </source>
</evidence>
<feature type="compositionally biased region" description="Polar residues" evidence="6">
    <location>
        <begin position="54"/>
        <end position="70"/>
    </location>
</feature>
<dbReference type="InterPro" id="IPR027353">
    <property type="entry name" value="NET_dom"/>
</dbReference>